<name>A0A4P6PXU2_9ACTN</name>
<dbReference type="KEGG" id="strr:EKD16_05550"/>
<keyword evidence="3" id="KW-1185">Reference proteome</keyword>
<gene>
    <name evidence="2" type="ORF">EKD16_05550</name>
</gene>
<accession>A0A4P6PXU2</accession>
<evidence type="ECO:0000256" key="1">
    <source>
        <dbReference type="SAM" id="MobiDB-lite"/>
    </source>
</evidence>
<evidence type="ECO:0000313" key="3">
    <source>
        <dbReference type="Proteomes" id="UP000292235"/>
    </source>
</evidence>
<dbReference type="Proteomes" id="UP000292235">
    <property type="component" value="Chromosome"/>
</dbReference>
<feature type="region of interest" description="Disordered" evidence="1">
    <location>
        <begin position="89"/>
        <end position="150"/>
    </location>
</feature>
<organism evidence="2 3">
    <name type="scientific">Streptomonospora litoralis</name>
    <dbReference type="NCBI Taxonomy" id="2498135"/>
    <lineage>
        <taxon>Bacteria</taxon>
        <taxon>Bacillati</taxon>
        <taxon>Actinomycetota</taxon>
        <taxon>Actinomycetes</taxon>
        <taxon>Streptosporangiales</taxon>
        <taxon>Nocardiopsidaceae</taxon>
        <taxon>Streptomonospora</taxon>
    </lineage>
</organism>
<sequence>MTTPATMPPTTMPPKARTPVALPAPDARAQAHRLKARFPGATCWHGTHTRTWWATLPGLPHLIEAPTPAALADALAQALAAAHAPPIPADLLAPTHRVPPAPATSQPGFRAGTRPRRRLPQNPPRPGRAVSSRQGWRRPRSRIPGPQPGW</sequence>
<dbReference type="EMBL" id="CP036455">
    <property type="protein sequence ID" value="QBI52913.1"/>
    <property type="molecule type" value="Genomic_DNA"/>
</dbReference>
<dbReference type="AlphaFoldDB" id="A0A4P6PXU2"/>
<proteinExistence type="predicted"/>
<reference evidence="2 3" key="1">
    <citation type="submission" date="2019-02" db="EMBL/GenBank/DDBJ databases">
        <authorList>
            <person name="Khodamoradi S."/>
            <person name="Hahnke R.L."/>
            <person name="Kaempfer P."/>
            <person name="Schumann P."/>
            <person name="Rohde M."/>
            <person name="Steinert M."/>
            <person name="Luzhetskyy A."/>
            <person name="Wink J."/>
            <person name="Ruckert C."/>
        </authorList>
    </citation>
    <scope>NUCLEOTIDE SEQUENCE [LARGE SCALE GENOMIC DNA]</scope>
    <source>
        <strain evidence="2 3">M2</strain>
    </source>
</reference>
<protein>
    <submittedName>
        <fullName evidence="2">Uncharacterized protein</fullName>
    </submittedName>
</protein>
<evidence type="ECO:0000313" key="2">
    <source>
        <dbReference type="EMBL" id="QBI52913.1"/>
    </source>
</evidence>